<evidence type="ECO:0000256" key="3">
    <source>
        <dbReference type="ARBA" id="ARBA00022553"/>
    </source>
</evidence>
<evidence type="ECO:0000256" key="4">
    <source>
        <dbReference type="ARBA" id="ARBA00022679"/>
    </source>
</evidence>
<feature type="modified residue" description="4-aspartylphosphate" evidence="7">
    <location>
        <position position="479"/>
    </location>
</feature>
<evidence type="ECO:0000256" key="5">
    <source>
        <dbReference type="ARBA" id="ARBA00022777"/>
    </source>
</evidence>
<dbReference type="InterPro" id="IPR036890">
    <property type="entry name" value="HATPase_C_sf"/>
</dbReference>
<dbReference type="InterPro" id="IPR001789">
    <property type="entry name" value="Sig_transdc_resp-reg_receiver"/>
</dbReference>
<keyword evidence="5" id="KW-0418">Kinase</keyword>
<dbReference type="InterPro" id="IPR003018">
    <property type="entry name" value="GAF"/>
</dbReference>
<evidence type="ECO:0000256" key="7">
    <source>
        <dbReference type="PROSITE-ProRule" id="PRU00169"/>
    </source>
</evidence>
<feature type="domain" description="Histidine kinase" evidence="8">
    <location>
        <begin position="187"/>
        <end position="408"/>
    </location>
</feature>
<dbReference type="PANTHER" id="PTHR45339">
    <property type="entry name" value="HYBRID SIGNAL TRANSDUCTION HISTIDINE KINASE J"/>
    <property type="match status" value="1"/>
</dbReference>
<dbReference type="FunFam" id="3.30.565.10:FF:000010">
    <property type="entry name" value="Sensor histidine kinase RcsC"/>
    <property type="match status" value="1"/>
</dbReference>
<comment type="caution">
    <text evidence="10">The sequence shown here is derived from an EMBL/GenBank/DDBJ whole genome shotgun (WGS) entry which is preliminary data.</text>
</comment>
<dbReference type="GO" id="GO:0000155">
    <property type="term" value="F:phosphorelay sensor kinase activity"/>
    <property type="evidence" value="ECO:0007669"/>
    <property type="project" value="InterPro"/>
</dbReference>
<dbReference type="SUPFAM" id="SSF55781">
    <property type="entry name" value="GAF domain-like"/>
    <property type="match status" value="1"/>
</dbReference>
<keyword evidence="6" id="KW-0902">Two-component regulatory system</keyword>
<evidence type="ECO:0000259" key="9">
    <source>
        <dbReference type="PROSITE" id="PS50110"/>
    </source>
</evidence>
<protein>
    <recommendedName>
        <fullName evidence="2">histidine kinase</fullName>
        <ecNumber evidence="2">2.7.13.3</ecNumber>
    </recommendedName>
</protein>
<dbReference type="PANTHER" id="PTHR45339:SF1">
    <property type="entry name" value="HYBRID SIGNAL TRANSDUCTION HISTIDINE KINASE J"/>
    <property type="match status" value="1"/>
</dbReference>
<gene>
    <name evidence="10" type="ORF">J3U88_08395</name>
</gene>
<dbReference type="CDD" id="cd16922">
    <property type="entry name" value="HATPase_EvgS-ArcB-TorS-like"/>
    <property type="match status" value="1"/>
</dbReference>
<dbReference type="Gene3D" id="3.30.450.40">
    <property type="match status" value="1"/>
</dbReference>
<evidence type="ECO:0000259" key="8">
    <source>
        <dbReference type="PROSITE" id="PS50109"/>
    </source>
</evidence>
<evidence type="ECO:0000256" key="6">
    <source>
        <dbReference type="ARBA" id="ARBA00023012"/>
    </source>
</evidence>
<dbReference type="SUPFAM" id="SSF55874">
    <property type="entry name" value="ATPase domain of HSP90 chaperone/DNA topoisomerase II/histidine kinase"/>
    <property type="match status" value="1"/>
</dbReference>
<dbReference type="Gene3D" id="3.30.565.10">
    <property type="entry name" value="Histidine kinase-like ATPase, C-terminal domain"/>
    <property type="match status" value="1"/>
</dbReference>
<reference evidence="10" key="1">
    <citation type="submission" date="2021-03" db="EMBL/GenBank/DDBJ databases">
        <authorList>
            <person name="Wang G."/>
        </authorList>
    </citation>
    <scope>NUCLEOTIDE SEQUENCE</scope>
    <source>
        <strain evidence="10">KCTC 12899</strain>
    </source>
</reference>
<keyword evidence="3 7" id="KW-0597">Phosphoprotein</keyword>
<dbReference type="InterPro" id="IPR036097">
    <property type="entry name" value="HisK_dim/P_sf"/>
</dbReference>
<dbReference type="EMBL" id="JAFREP010000006">
    <property type="protein sequence ID" value="MBO1318473.1"/>
    <property type="molecule type" value="Genomic_DNA"/>
</dbReference>
<evidence type="ECO:0000256" key="1">
    <source>
        <dbReference type="ARBA" id="ARBA00000085"/>
    </source>
</evidence>
<dbReference type="InterPro" id="IPR005467">
    <property type="entry name" value="His_kinase_dom"/>
</dbReference>
<dbReference type="PROSITE" id="PS50110">
    <property type="entry name" value="RESPONSE_REGULATORY"/>
    <property type="match status" value="1"/>
</dbReference>
<dbReference type="CDD" id="cd00082">
    <property type="entry name" value="HisKA"/>
    <property type="match status" value="1"/>
</dbReference>
<dbReference type="RefSeq" id="WP_207858261.1">
    <property type="nucleotide sequence ID" value="NZ_JAFREP010000006.1"/>
</dbReference>
<dbReference type="SMART" id="SM00387">
    <property type="entry name" value="HATPase_c"/>
    <property type="match status" value="1"/>
</dbReference>
<dbReference type="PRINTS" id="PR00344">
    <property type="entry name" value="BCTRLSENSOR"/>
</dbReference>
<dbReference type="InterPro" id="IPR003661">
    <property type="entry name" value="HisK_dim/P_dom"/>
</dbReference>
<proteinExistence type="predicted"/>
<evidence type="ECO:0000313" key="11">
    <source>
        <dbReference type="Proteomes" id="UP000664417"/>
    </source>
</evidence>
<dbReference type="CDD" id="cd17546">
    <property type="entry name" value="REC_hyHK_CKI1_RcsC-like"/>
    <property type="match status" value="1"/>
</dbReference>
<dbReference type="InterPro" id="IPR029016">
    <property type="entry name" value="GAF-like_dom_sf"/>
</dbReference>
<evidence type="ECO:0000313" key="10">
    <source>
        <dbReference type="EMBL" id="MBO1318473.1"/>
    </source>
</evidence>
<dbReference type="Gene3D" id="3.40.50.2300">
    <property type="match status" value="1"/>
</dbReference>
<dbReference type="SMART" id="SM00065">
    <property type="entry name" value="GAF"/>
    <property type="match status" value="1"/>
</dbReference>
<dbReference type="Pfam" id="PF01590">
    <property type="entry name" value="GAF"/>
    <property type="match status" value="1"/>
</dbReference>
<evidence type="ECO:0000256" key="2">
    <source>
        <dbReference type="ARBA" id="ARBA00012438"/>
    </source>
</evidence>
<dbReference type="SMART" id="SM00448">
    <property type="entry name" value="REC"/>
    <property type="match status" value="1"/>
</dbReference>
<dbReference type="Pfam" id="PF00512">
    <property type="entry name" value="HisKA"/>
    <property type="match status" value="1"/>
</dbReference>
<dbReference type="PROSITE" id="PS50109">
    <property type="entry name" value="HIS_KIN"/>
    <property type="match status" value="1"/>
</dbReference>
<keyword evidence="4" id="KW-0808">Transferase</keyword>
<dbReference type="SMART" id="SM00388">
    <property type="entry name" value="HisKA"/>
    <property type="match status" value="1"/>
</dbReference>
<dbReference type="SUPFAM" id="SSF47384">
    <property type="entry name" value="Homodimeric domain of signal transducing histidine kinase"/>
    <property type="match status" value="1"/>
</dbReference>
<accession>A0A8J7QH72</accession>
<feature type="domain" description="Response regulatory" evidence="9">
    <location>
        <begin position="430"/>
        <end position="548"/>
    </location>
</feature>
<dbReference type="Gene3D" id="1.10.287.130">
    <property type="match status" value="1"/>
</dbReference>
<organism evidence="10 11">
    <name type="scientific">Acanthopleuribacter pedis</name>
    <dbReference type="NCBI Taxonomy" id="442870"/>
    <lineage>
        <taxon>Bacteria</taxon>
        <taxon>Pseudomonadati</taxon>
        <taxon>Acidobacteriota</taxon>
        <taxon>Holophagae</taxon>
        <taxon>Acanthopleuribacterales</taxon>
        <taxon>Acanthopleuribacteraceae</taxon>
        <taxon>Acanthopleuribacter</taxon>
    </lineage>
</organism>
<dbReference type="EC" id="2.7.13.3" evidence="2"/>
<dbReference type="InterPro" id="IPR003594">
    <property type="entry name" value="HATPase_dom"/>
</dbReference>
<dbReference type="InterPro" id="IPR004358">
    <property type="entry name" value="Sig_transdc_His_kin-like_C"/>
</dbReference>
<keyword evidence="11" id="KW-1185">Reference proteome</keyword>
<dbReference type="AlphaFoldDB" id="A0A8J7QH72"/>
<sequence length="557" mass="61263">METPPLPANEKERLADLNRYDVLDTEPETVFDDLTMLAKNISGCPIALISLVDETRQWFKSKQGLEACETSRDISFCGHVIVRDQAMTVADAAQDPRFADNPLVIGGPLIRFYHGVPLRTPNGNNIGTLCVIDQQPRQLSETQLASLDALGRQVIQNMELRYAGKHMAALAQQAGDANEAKSRYLATISHDIRTPIGGILGMTDIMLTADIDPETRDNLESIRDSADFLMRLLDDLLEFSKIEAGKITLEDITFKPKKLIQRLVTFYRPNAEARNLVFEARLGANIPTKIVGDPHRLEQVLINLITNAIKFTHQGGVWLHLDFVIEQNGIVSLTFAVRDSGIGISQEQAARIFRSYSQANASTARQYGGVGLGLSIAKHLVELMGGTLQLSPNPDGGSIFTFTLPFRAAPGTVTKPVDPVEPEVAATVLKVLVVEDEPINQKIFALQIEHFGHRITCVNNGREALTRFGEEPFDLVLVDLNLPDQCGFAVAEGIRARAKSDGRMPPIFGVTACLKPGDRERGANAKMDNILIKPIELETLALLFEEAEKRRGSSEDP</sequence>
<comment type="catalytic activity">
    <reaction evidence="1">
        <text>ATP + protein L-histidine = ADP + protein N-phospho-L-histidine.</text>
        <dbReference type="EC" id="2.7.13.3"/>
    </reaction>
</comment>
<name>A0A8J7QH72_9BACT</name>
<dbReference type="Pfam" id="PF00072">
    <property type="entry name" value="Response_reg"/>
    <property type="match status" value="1"/>
</dbReference>
<dbReference type="Proteomes" id="UP000664417">
    <property type="component" value="Unassembled WGS sequence"/>
</dbReference>
<dbReference type="InterPro" id="IPR011006">
    <property type="entry name" value="CheY-like_superfamily"/>
</dbReference>
<dbReference type="Pfam" id="PF02518">
    <property type="entry name" value="HATPase_c"/>
    <property type="match status" value="1"/>
</dbReference>
<dbReference type="SUPFAM" id="SSF52172">
    <property type="entry name" value="CheY-like"/>
    <property type="match status" value="1"/>
</dbReference>